<accession>X1I5X9</accession>
<proteinExistence type="predicted"/>
<evidence type="ECO:0000256" key="1">
    <source>
        <dbReference type="SAM" id="MobiDB-lite"/>
    </source>
</evidence>
<organism evidence="2">
    <name type="scientific">marine sediment metagenome</name>
    <dbReference type="NCBI Taxonomy" id="412755"/>
    <lineage>
        <taxon>unclassified sequences</taxon>
        <taxon>metagenomes</taxon>
        <taxon>ecological metagenomes</taxon>
    </lineage>
</organism>
<feature type="region of interest" description="Disordered" evidence="1">
    <location>
        <begin position="57"/>
        <end position="83"/>
    </location>
</feature>
<sequence length="83" mass="8944">MAVRGKLAVSNPHPFLRKVHQEREDRSPVNGLASYGRKATLFAIHPPGSRMLAVLSSDKQTNAGRPPQGSDPQPADYQATIGP</sequence>
<protein>
    <submittedName>
        <fullName evidence="2">Uncharacterized protein</fullName>
    </submittedName>
</protein>
<reference evidence="2" key="1">
    <citation type="journal article" date="2014" name="Front. Microbiol.">
        <title>High frequency of phylogenetically diverse reductive dehalogenase-homologous genes in deep subseafloor sedimentary metagenomes.</title>
        <authorList>
            <person name="Kawai M."/>
            <person name="Futagami T."/>
            <person name="Toyoda A."/>
            <person name="Takaki Y."/>
            <person name="Nishi S."/>
            <person name="Hori S."/>
            <person name="Arai W."/>
            <person name="Tsubouchi T."/>
            <person name="Morono Y."/>
            <person name="Uchiyama I."/>
            <person name="Ito T."/>
            <person name="Fujiyama A."/>
            <person name="Inagaki F."/>
            <person name="Takami H."/>
        </authorList>
    </citation>
    <scope>NUCLEOTIDE SEQUENCE</scope>
    <source>
        <strain evidence="2">Expedition CK06-06</strain>
    </source>
</reference>
<comment type="caution">
    <text evidence="2">The sequence shown here is derived from an EMBL/GenBank/DDBJ whole genome shotgun (WGS) entry which is preliminary data.</text>
</comment>
<dbReference type="EMBL" id="BARU01031884">
    <property type="protein sequence ID" value="GAH64715.1"/>
    <property type="molecule type" value="Genomic_DNA"/>
</dbReference>
<dbReference type="AlphaFoldDB" id="X1I5X9"/>
<name>X1I5X9_9ZZZZ</name>
<gene>
    <name evidence="2" type="ORF">S03H2_50371</name>
</gene>
<evidence type="ECO:0000313" key="2">
    <source>
        <dbReference type="EMBL" id="GAH64715.1"/>
    </source>
</evidence>